<evidence type="ECO:0000313" key="11">
    <source>
        <dbReference type="EMBL" id="KJL48075.1"/>
    </source>
</evidence>
<comment type="caution">
    <text evidence="11">The sequence shown here is derived from an EMBL/GenBank/DDBJ whole genome shotgun (WGS) entry which is preliminary data.</text>
</comment>
<dbReference type="NCBIfam" id="TIGR01726">
    <property type="entry name" value="HEQRo_perm_3TM"/>
    <property type="match status" value="1"/>
</dbReference>
<dbReference type="InterPro" id="IPR010065">
    <property type="entry name" value="AA_ABC_transptr_permease_3TM"/>
</dbReference>
<dbReference type="EMBL" id="JYJB01000008">
    <property type="protein sequence ID" value="KJL48075.1"/>
    <property type="molecule type" value="Genomic_DNA"/>
</dbReference>
<dbReference type="Pfam" id="PF00528">
    <property type="entry name" value="BPD_transp_1"/>
    <property type="match status" value="1"/>
</dbReference>
<dbReference type="SUPFAM" id="SSF161098">
    <property type="entry name" value="MetI-like"/>
    <property type="match status" value="1"/>
</dbReference>
<dbReference type="STRING" id="273678.RS84_01704"/>
<feature type="transmembrane region" description="Helical" evidence="9">
    <location>
        <begin position="30"/>
        <end position="50"/>
    </location>
</feature>
<organism evidence="11 12">
    <name type="scientific">Microbacterium hydrocarbonoxydans</name>
    <dbReference type="NCBI Taxonomy" id="273678"/>
    <lineage>
        <taxon>Bacteria</taxon>
        <taxon>Bacillati</taxon>
        <taxon>Actinomycetota</taxon>
        <taxon>Actinomycetes</taxon>
        <taxon>Micrococcales</taxon>
        <taxon>Microbacteriaceae</taxon>
        <taxon>Microbacterium</taxon>
    </lineage>
</organism>
<dbReference type="PANTHER" id="PTHR30614">
    <property type="entry name" value="MEMBRANE COMPONENT OF AMINO ACID ABC TRANSPORTER"/>
    <property type="match status" value="1"/>
</dbReference>
<dbReference type="Gene3D" id="1.10.3720.10">
    <property type="entry name" value="MetI-like"/>
    <property type="match status" value="1"/>
</dbReference>
<keyword evidence="5 9" id="KW-0812">Transmembrane</keyword>
<reference evidence="11 12" key="1">
    <citation type="submission" date="2015-02" db="EMBL/GenBank/DDBJ databases">
        <title>Draft genome sequences of ten Microbacterium spp. with emphasis on heavy metal contaminated environments.</title>
        <authorList>
            <person name="Corretto E."/>
        </authorList>
    </citation>
    <scope>NUCLEOTIDE SEQUENCE [LARGE SCALE GENOMIC DNA]</scope>
    <source>
        <strain evidence="11 12">SA35</strain>
    </source>
</reference>
<keyword evidence="3 9" id="KW-0813">Transport</keyword>
<evidence type="ECO:0000256" key="2">
    <source>
        <dbReference type="ARBA" id="ARBA00010072"/>
    </source>
</evidence>
<keyword evidence="7 9" id="KW-1133">Transmembrane helix</keyword>
<comment type="subcellular location">
    <subcellularLocation>
        <location evidence="1 9">Cell membrane</location>
        <topology evidence="1 9">Multi-pass membrane protein</topology>
    </subcellularLocation>
</comment>
<name>A0A0M2HT26_9MICO</name>
<comment type="similarity">
    <text evidence="2">Belongs to the binding-protein-dependent transport system permease family. HisMQ subfamily.</text>
</comment>
<evidence type="ECO:0000256" key="6">
    <source>
        <dbReference type="ARBA" id="ARBA00022970"/>
    </source>
</evidence>
<evidence type="ECO:0000256" key="9">
    <source>
        <dbReference type="RuleBase" id="RU363032"/>
    </source>
</evidence>
<dbReference type="AlphaFoldDB" id="A0A0M2HT26"/>
<evidence type="ECO:0000256" key="3">
    <source>
        <dbReference type="ARBA" id="ARBA00022448"/>
    </source>
</evidence>
<dbReference type="PANTHER" id="PTHR30614:SF20">
    <property type="entry name" value="GLUTAMINE TRANSPORT SYSTEM PERMEASE PROTEIN GLNP"/>
    <property type="match status" value="1"/>
</dbReference>
<feature type="transmembrane region" description="Helical" evidence="9">
    <location>
        <begin position="124"/>
        <end position="147"/>
    </location>
</feature>
<feature type="transmembrane region" description="Helical" evidence="9">
    <location>
        <begin position="79"/>
        <end position="103"/>
    </location>
</feature>
<feature type="transmembrane region" description="Helical" evidence="9">
    <location>
        <begin position="250"/>
        <end position="271"/>
    </location>
</feature>
<dbReference type="InterPro" id="IPR000515">
    <property type="entry name" value="MetI-like"/>
</dbReference>
<keyword evidence="8 9" id="KW-0472">Membrane</keyword>
<dbReference type="CDD" id="cd06261">
    <property type="entry name" value="TM_PBP2"/>
    <property type="match status" value="1"/>
</dbReference>
<evidence type="ECO:0000313" key="12">
    <source>
        <dbReference type="Proteomes" id="UP000033900"/>
    </source>
</evidence>
<dbReference type="InterPro" id="IPR043429">
    <property type="entry name" value="ArtM/GltK/GlnP/TcyL/YhdX-like"/>
</dbReference>
<evidence type="ECO:0000256" key="5">
    <source>
        <dbReference type="ARBA" id="ARBA00022692"/>
    </source>
</evidence>
<feature type="transmembrane region" description="Helical" evidence="9">
    <location>
        <begin position="153"/>
        <end position="172"/>
    </location>
</feature>
<feature type="domain" description="ABC transmembrane type-1" evidence="10">
    <location>
        <begin position="79"/>
        <end position="271"/>
    </location>
</feature>
<keyword evidence="4" id="KW-1003">Cell membrane</keyword>
<dbReference type="GO" id="GO:0006865">
    <property type="term" value="P:amino acid transport"/>
    <property type="evidence" value="ECO:0007669"/>
    <property type="project" value="UniProtKB-KW"/>
</dbReference>
<dbReference type="GO" id="GO:0043190">
    <property type="term" value="C:ATP-binding cassette (ABC) transporter complex"/>
    <property type="evidence" value="ECO:0007669"/>
    <property type="project" value="InterPro"/>
</dbReference>
<evidence type="ECO:0000256" key="7">
    <source>
        <dbReference type="ARBA" id="ARBA00022989"/>
    </source>
</evidence>
<evidence type="ECO:0000256" key="1">
    <source>
        <dbReference type="ARBA" id="ARBA00004651"/>
    </source>
</evidence>
<dbReference type="PROSITE" id="PS50928">
    <property type="entry name" value="ABC_TM1"/>
    <property type="match status" value="1"/>
</dbReference>
<evidence type="ECO:0000256" key="4">
    <source>
        <dbReference type="ARBA" id="ARBA00022475"/>
    </source>
</evidence>
<dbReference type="PATRIC" id="fig|273678.4.peg.1707"/>
<dbReference type="InterPro" id="IPR035906">
    <property type="entry name" value="MetI-like_sf"/>
</dbReference>
<protein>
    <submittedName>
        <fullName evidence="11">Arginine transport system permease protein ArtQ</fullName>
    </submittedName>
</protein>
<proteinExistence type="inferred from homology"/>
<keyword evidence="6" id="KW-0029">Amino-acid transport</keyword>
<accession>A0A0M2HT26</accession>
<evidence type="ECO:0000259" key="10">
    <source>
        <dbReference type="PROSITE" id="PS50928"/>
    </source>
</evidence>
<sequence length="288" mass="31327">MTNTTAETAWQPSELELSRRALRRRATTRSVLIAFLSSIVLIAVVVIVVVNTPGWAVVQQTFFNPEIALQSVGPVFQGLLTNLLVLVIAAIGVAILGTLLATLRSLRGPVFFPLRALAAAYTDFFRGIPLLIVLYLIGYGIPALMIFPRMPPAFWGTIAIIVTYSAYVAEVLRAGMEAVHPSQRVAARSLGLSHAQTLRIVVIPQGVRKVVPALMNDFVSMQKDVGLISVLGVIDAVRAAQLQVADTYNYTPYVVAGLFFIILSWPMIRFTDAVTARLNRREQAGGVV</sequence>
<dbReference type="Proteomes" id="UP000033900">
    <property type="component" value="Unassembled WGS sequence"/>
</dbReference>
<keyword evidence="12" id="KW-1185">Reference proteome</keyword>
<evidence type="ECO:0000256" key="8">
    <source>
        <dbReference type="ARBA" id="ARBA00023136"/>
    </source>
</evidence>
<dbReference type="GO" id="GO:0022857">
    <property type="term" value="F:transmembrane transporter activity"/>
    <property type="evidence" value="ECO:0007669"/>
    <property type="project" value="InterPro"/>
</dbReference>
<gene>
    <name evidence="11" type="primary">artQ</name>
    <name evidence="11" type="ORF">RS84_01704</name>
</gene>